<keyword evidence="1" id="KW-0802">TPR repeat</keyword>
<dbReference type="eggNOG" id="COG2976">
    <property type="taxonomic scope" value="Bacteria"/>
</dbReference>
<dbReference type="InterPro" id="IPR011990">
    <property type="entry name" value="TPR-like_helical_dom_sf"/>
</dbReference>
<evidence type="ECO:0000256" key="1">
    <source>
        <dbReference type="PROSITE-ProRule" id="PRU00339"/>
    </source>
</evidence>
<keyword evidence="4" id="KW-1185">Reference proteome</keyword>
<dbReference type="Pfam" id="PF13174">
    <property type="entry name" value="TPR_6"/>
    <property type="match status" value="1"/>
</dbReference>
<dbReference type="Gene3D" id="1.25.40.10">
    <property type="entry name" value="Tetratricopeptide repeat domain"/>
    <property type="match status" value="1"/>
</dbReference>
<sequence length="233" mass="25295">MANAKRISRKELLNEPDEFITMTGKVVNWCRDHEKELYTAGVIVALLVVIISGWTVFSARTESKASTMFSAAQAKYAGIMTTSSDVKQAAVAVNEDFKNVAQEYSGTDAGKLATLMVGQTAYDAGNYDEAIEWWNKSLKALSGDPIESSRALLGLGYAYEQTADYDKALEMYNKVLGVKMGLGKEEAALAVARIYEVKGDADKSVQAYEKFAADYPGSAYAQMVKEKLAASAS</sequence>
<dbReference type="EMBL" id="CP001322">
    <property type="protein sequence ID" value="ACL03659.1"/>
    <property type="molecule type" value="Genomic_DNA"/>
</dbReference>
<dbReference type="SUPFAM" id="SSF48452">
    <property type="entry name" value="TPR-like"/>
    <property type="match status" value="1"/>
</dbReference>
<dbReference type="RefSeq" id="WP_012611088.1">
    <property type="nucleotide sequence ID" value="NC_011768.1"/>
</dbReference>
<evidence type="ECO:0000313" key="3">
    <source>
        <dbReference type="EMBL" id="ACL03659.1"/>
    </source>
</evidence>
<keyword evidence="2" id="KW-0812">Transmembrane</keyword>
<dbReference type="AlphaFoldDB" id="B8FEY2"/>
<dbReference type="InterPro" id="IPR019734">
    <property type="entry name" value="TPR_rpt"/>
</dbReference>
<dbReference type="Pfam" id="PF13424">
    <property type="entry name" value="TPR_12"/>
    <property type="match status" value="1"/>
</dbReference>
<dbReference type="SMART" id="SM00028">
    <property type="entry name" value="TPR"/>
    <property type="match status" value="2"/>
</dbReference>
<proteinExistence type="predicted"/>
<protein>
    <submittedName>
        <fullName evidence="3">TPR repeat-containing protein</fullName>
    </submittedName>
</protein>
<dbReference type="PROSITE" id="PS50293">
    <property type="entry name" value="TPR_REGION"/>
    <property type="match status" value="1"/>
</dbReference>
<feature type="repeat" description="TPR" evidence="1">
    <location>
        <begin position="149"/>
        <end position="182"/>
    </location>
</feature>
<dbReference type="Proteomes" id="UP000000739">
    <property type="component" value="Chromosome"/>
</dbReference>
<dbReference type="KEGG" id="dal:Dalk_1963"/>
<organism evidence="3 4">
    <name type="scientific">Desulfatibacillum aliphaticivorans</name>
    <dbReference type="NCBI Taxonomy" id="218208"/>
    <lineage>
        <taxon>Bacteria</taxon>
        <taxon>Pseudomonadati</taxon>
        <taxon>Thermodesulfobacteriota</taxon>
        <taxon>Desulfobacteria</taxon>
        <taxon>Desulfobacterales</taxon>
        <taxon>Desulfatibacillaceae</taxon>
        <taxon>Desulfatibacillum</taxon>
    </lineage>
</organism>
<keyword evidence="2" id="KW-1133">Transmembrane helix</keyword>
<gene>
    <name evidence="3" type="ordered locus">Dalk_1963</name>
</gene>
<name>B8FEY2_DESAL</name>
<evidence type="ECO:0000256" key="2">
    <source>
        <dbReference type="SAM" id="Phobius"/>
    </source>
</evidence>
<reference evidence="3 4" key="1">
    <citation type="journal article" date="2012" name="Environ. Microbiol.">
        <title>The genome sequence of Desulfatibacillum alkenivorans AK-01: a blueprint for anaerobic alkane oxidation.</title>
        <authorList>
            <person name="Callaghan A.V."/>
            <person name="Morris B.E."/>
            <person name="Pereira I.A."/>
            <person name="McInerney M.J."/>
            <person name="Austin R.N."/>
            <person name="Groves J.T."/>
            <person name="Kukor J.J."/>
            <person name="Suflita J.M."/>
            <person name="Young L.Y."/>
            <person name="Zylstra G.J."/>
            <person name="Wawrik B."/>
        </authorList>
    </citation>
    <scope>NUCLEOTIDE SEQUENCE [LARGE SCALE GENOMIC DNA]</scope>
    <source>
        <strain evidence="3 4">AK-01</strain>
    </source>
</reference>
<accession>B8FEY2</accession>
<keyword evidence="2" id="KW-0472">Membrane</keyword>
<feature type="transmembrane region" description="Helical" evidence="2">
    <location>
        <begin position="37"/>
        <end position="57"/>
    </location>
</feature>
<evidence type="ECO:0000313" key="4">
    <source>
        <dbReference type="Proteomes" id="UP000000739"/>
    </source>
</evidence>
<dbReference type="PROSITE" id="PS50005">
    <property type="entry name" value="TPR"/>
    <property type="match status" value="1"/>
</dbReference>
<dbReference type="HOGENOM" id="CLU_1188397_0_0_7"/>